<gene>
    <name evidence="1" type="ORF">A2970_00045</name>
</gene>
<sequence>MKVILSIFLILALLIGGGVYFLLQPKNLGITYADTDLKSITEKLKVTYESLPPGNPSGKTLIASGAHPVDSTFSSRELTAAADNRYKQYVYFPFRNVQIRVNADGTVEGSAKVGFSDAVNYLVALGVSYDDVMEGAKKFKIPNASLPVYLKVSGTVENNQSNIKVDAAEISRIPIPQNLVNQYGPAINDLVEMVLEERQPSYSIEKLEVVDGKVHFKGTSPDKETAVTKL</sequence>
<organism evidence="1 2">
    <name type="scientific">Candidatus Roizmanbacteria bacterium RIFCSPLOWO2_01_FULL_44_13</name>
    <dbReference type="NCBI Taxonomy" id="1802069"/>
    <lineage>
        <taxon>Bacteria</taxon>
        <taxon>Candidatus Roizmaniibacteriota</taxon>
    </lineage>
</organism>
<comment type="caution">
    <text evidence="1">The sequence shown here is derived from an EMBL/GenBank/DDBJ whole genome shotgun (WGS) entry which is preliminary data.</text>
</comment>
<accession>A0A1F7JBR9</accession>
<dbReference type="STRING" id="1802069.A2970_00045"/>
<protein>
    <submittedName>
        <fullName evidence="1">Uncharacterized protein</fullName>
    </submittedName>
</protein>
<evidence type="ECO:0000313" key="1">
    <source>
        <dbReference type="EMBL" id="OGK53042.1"/>
    </source>
</evidence>
<dbReference type="EMBL" id="MGAT01000007">
    <property type="protein sequence ID" value="OGK53042.1"/>
    <property type="molecule type" value="Genomic_DNA"/>
</dbReference>
<reference evidence="1 2" key="1">
    <citation type="journal article" date="2016" name="Nat. Commun.">
        <title>Thousands of microbial genomes shed light on interconnected biogeochemical processes in an aquifer system.</title>
        <authorList>
            <person name="Anantharaman K."/>
            <person name="Brown C.T."/>
            <person name="Hug L.A."/>
            <person name="Sharon I."/>
            <person name="Castelle C.J."/>
            <person name="Probst A.J."/>
            <person name="Thomas B.C."/>
            <person name="Singh A."/>
            <person name="Wilkins M.J."/>
            <person name="Karaoz U."/>
            <person name="Brodie E.L."/>
            <person name="Williams K.H."/>
            <person name="Hubbard S.S."/>
            <person name="Banfield J.F."/>
        </authorList>
    </citation>
    <scope>NUCLEOTIDE SEQUENCE [LARGE SCALE GENOMIC DNA]</scope>
</reference>
<dbReference type="Proteomes" id="UP000178857">
    <property type="component" value="Unassembled WGS sequence"/>
</dbReference>
<name>A0A1F7JBR9_9BACT</name>
<proteinExistence type="predicted"/>
<evidence type="ECO:0000313" key="2">
    <source>
        <dbReference type="Proteomes" id="UP000178857"/>
    </source>
</evidence>
<dbReference type="AlphaFoldDB" id="A0A1F7JBR9"/>